<dbReference type="InterPro" id="IPR036390">
    <property type="entry name" value="WH_DNA-bd_sf"/>
</dbReference>
<dbReference type="PANTHER" id="PTHR33202:SF6">
    <property type="entry name" value="ZINC UPTAKE REGULATION PROTEIN"/>
    <property type="match status" value="1"/>
</dbReference>
<comment type="similarity">
    <text evidence="1">Belongs to the Fur family.</text>
</comment>
<evidence type="ECO:0000256" key="5">
    <source>
        <dbReference type="ARBA" id="ARBA00023125"/>
    </source>
</evidence>
<dbReference type="Pfam" id="PF01475">
    <property type="entry name" value="FUR"/>
    <property type="match status" value="1"/>
</dbReference>
<keyword evidence="5" id="KW-0238">DNA-binding</keyword>
<feature type="binding site" evidence="7">
    <location>
        <position position="144"/>
    </location>
    <ligand>
        <name>Zn(2+)</name>
        <dbReference type="ChEBI" id="CHEBI:29105"/>
    </ligand>
</feature>
<feature type="binding site" evidence="7">
    <location>
        <position position="141"/>
    </location>
    <ligand>
        <name>Zn(2+)</name>
        <dbReference type="ChEBI" id="CHEBI:29105"/>
    </ligand>
</feature>
<keyword evidence="4" id="KW-0805">Transcription regulation</keyword>
<dbReference type="EMBL" id="FTOA01000002">
    <property type="protein sequence ID" value="SIS57038.1"/>
    <property type="molecule type" value="Genomic_DNA"/>
</dbReference>
<dbReference type="Gene3D" id="1.10.10.10">
    <property type="entry name" value="Winged helix-like DNA-binding domain superfamily/Winged helix DNA-binding domain"/>
    <property type="match status" value="1"/>
</dbReference>
<gene>
    <name evidence="8" type="ORF">SAMN05421779_102620</name>
</gene>
<feature type="binding site" evidence="7">
    <location>
        <position position="184"/>
    </location>
    <ligand>
        <name>Zn(2+)</name>
        <dbReference type="ChEBI" id="CHEBI:29105"/>
    </ligand>
</feature>
<protein>
    <submittedName>
        <fullName evidence="8">Fur family transcriptional regulator, zinc uptake regulator</fullName>
    </submittedName>
</protein>
<dbReference type="GO" id="GO:1900376">
    <property type="term" value="P:regulation of secondary metabolite biosynthetic process"/>
    <property type="evidence" value="ECO:0007669"/>
    <property type="project" value="TreeGrafter"/>
</dbReference>
<accession>A0A1N7K649</accession>
<keyword evidence="6" id="KW-0804">Transcription</keyword>
<dbReference type="GO" id="GO:0008270">
    <property type="term" value="F:zinc ion binding"/>
    <property type="evidence" value="ECO:0007669"/>
    <property type="project" value="TreeGrafter"/>
</dbReference>
<dbReference type="GO" id="GO:0045892">
    <property type="term" value="P:negative regulation of DNA-templated transcription"/>
    <property type="evidence" value="ECO:0007669"/>
    <property type="project" value="TreeGrafter"/>
</dbReference>
<dbReference type="InterPro" id="IPR043135">
    <property type="entry name" value="Fur_C"/>
</dbReference>
<dbReference type="STRING" id="80876.SAMN05421779_102620"/>
<dbReference type="Gene3D" id="3.30.1490.190">
    <property type="match status" value="1"/>
</dbReference>
<dbReference type="AlphaFoldDB" id="A0A1N7K649"/>
<keyword evidence="3 7" id="KW-0862">Zinc</keyword>
<organism evidence="8 9">
    <name type="scientific">Insolitispirillum peregrinum</name>
    <dbReference type="NCBI Taxonomy" id="80876"/>
    <lineage>
        <taxon>Bacteria</taxon>
        <taxon>Pseudomonadati</taxon>
        <taxon>Pseudomonadota</taxon>
        <taxon>Alphaproteobacteria</taxon>
        <taxon>Rhodospirillales</taxon>
        <taxon>Novispirillaceae</taxon>
        <taxon>Insolitispirillum</taxon>
    </lineage>
</organism>
<evidence type="ECO:0000256" key="4">
    <source>
        <dbReference type="ARBA" id="ARBA00023015"/>
    </source>
</evidence>
<dbReference type="InterPro" id="IPR002481">
    <property type="entry name" value="FUR"/>
</dbReference>
<evidence type="ECO:0000256" key="2">
    <source>
        <dbReference type="ARBA" id="ARBA00022491"/>
    </source>
</evidence>
<proteinExistence type="inferred from homology"/>
<evidence type="ECO:0000313" key="9">
    <source>
        <dbReference type="Proteomes" id="UP000185678"/>
    </source>
</evidence>
<evidence type="ECO:0000256" key="3">
    <source>
        <dbReference type="ARBA" id="ARBA00022833"/>
    </source>
</evidence>
<dbReference type="Proteomes" id="UP000185678">
    <property type="component" value="Unassembled WGS sequence"/>
</dbReference>
<dbReference type="SUPFAM" id="SSF46785">
    <property type="entry name" value="Winged helix' DNA-binding domain"/>
    <property type="match status" value="1"/>
</dbReference>
<dbReference type="GO" id="GO:0003700">
    <property type="term" value="F:DNA-binding transcription factor activity"/>
    <property type="evidence" value="ECO:0007669"/>
    <property type="project" value="InterPro"/>
</dbReference>
<name>A0A1N7K649_9PROT</name>
<sequence>MPMRALFPVPHPFRSPSADTGGASPAFLPVGHDHAQCRRDALDKAEEQCRQHGARLTDIRRKVLDILWDDHRPISAYDILHRLNAQSAIDSPHSKPAAPPVVYRALDFLITHGLAHKLTSLNAFIGSAHPGRQHGAQFFICRSCHTVAEVRSARIGQEISAAAAVLGFEVQAPVVEVEGLCPACRPAHSAPCAGHDSACACGQSEP</sequence>
<dbReference type="GO" id="GO:0000976">
    <property type="term" value="F:transcription cis-regulatory region binding"/>
    <property type="evidence" value="ECO:0007669"/>
    <property type="project" value="TreeGrafter"/>
</dbReference>
<dbReference type="InterPro" id="IPR036388">
    <property type="entry name" value="WH-like_DNA-bd_sf"/>
</dbReference>
<evidence type="ECO:0000256" key="7">
    <source>
        <dbReference type="PIRSR" id="PIRSR602481-1"/>
    </source>
</evidence>
<dbReference type="RefSeq" id="WP_245821314.1">
    <property type="nucleotide sequence ID" value="NZ_FTOA01000002.1"/>
</dbReference>
<comment type="cofactor">
    <cofactor evidence="7">
        <name>Zn(2+)</name>
        <dbReference type="ChEBI" id="CHEBI:29105"/>
    </cofactor>
    <text evidence="7">Binds 1 zinc ion per subunit.</text>
</comment>
<keyword evidence="2" id="KW-0678">Repressor</keyword>
<evidence type="ECO:0000313" key="8">
    <source>
        <dbReference type="EMBL" id="SIS57038.1"/>
    </source>
</evidence>
<evidence type="ECO:0000256" key="1">
    <source>
        <dbReference type="ARBA" id="ARBA00007957"/>
    </source>
</evidence>
<feature type="binding site" evidence="7">
    <location>
        <position position="181"/>
    </location>
    <ligand>
        <name>Zn(2+)</name>
        <dbReference type="ChEBI" id="CHEBI:29105"/>
    </ligand>
</feature>
<reference evidence="8 9" key="1">
    <citation type="submission" date="2017-01" db="EMBL/GenBank/DDBJ databases">
        <authorList>
            <person name="Mah S.A."/>
            <person name="Swanson W.J."/>
            <person name="Moy G.W."/>
            <person name="Vacquier V.D."/>
        </authorList>
    </citation>
    <scope>NUCLEOTIDE SEQUENCE [LARGE SCALE GENOMIC DNA]</scope>
    <source>
        <strain evidence="8 9">DSM 11589</strain>
    </source>
</reference>
<dbReference type="GO" id="GO:0005829">
    <property type="term" value="C:cytosol"/>
    <property type="evidence" value="ECO:0007669"/>
    <property type="project" value="TreeGrafter"/>
</dbReference>
<evidence type="ECO:0000256" key="6">
    <source>
        <dbReference type="ARBA" id="ARBA00023163"/>
    </source>
</evidence>
<dbReference type="PANTHER" id="PTHR33202">
    <property type="entry name" value="ZINC UPTAKE REGULATION PROTEIN"/>
    <property type="match status" value="1"/>
</dbReference>
<keyword evidence="7" id="KW-0479">Metal-binding</keyword>
<keyword evidence="9" id="KW-1185">Reference proteome</keyword>